<organism evidence="2 3">
    <name type="scientific">Anisodus acutangulus</name>
    <dbReference type="NCBI Taxonomy" id="402998"/>
    <lineage>
        <taxon>Eukaryota</taxon>
        <taxon>Viridiplantae</taxon>
        <taxon>Streptophyta</taxon>
        <taxon>Embryophyta</taxon>
        <taxon>Tracheophyta</taxon>
        <taxon>Spermatophyta</taxon>
        <taxon>Magnoliopsida</taxon>
        <taxon>eudicotyledons</taxon>
        <taxon>Gunneridae</taxon>
        <taxon>Pentapetalae</taxon>
        <taxon>asterids</taxon>
        <taxon>lamiids</taxon>
        <taxon>Solanales</taxon>
        <taxon>Solanaceae</taxon>
        <taxon>Solanoideae</taxon>
        <taxon>Hyoscyameae</taxon>
        <taxon>Anisodus</taxon>
    </lineage>
</organism>
<dbReference type="OrthoDB" id="284184at2759"/>
<evidence type="ECO:0000313" key="2">
    <source>
        <dbReference type="EMBL" id="KAJ8570572.1"/>
    </source>
</evidence>
<dbReference type="GO" id="GO:0016787">
    <property type="term" value="F:hydrolase activity"/>
    <property type="evidence" value="ECO:0007669"/>
    <property type="project" value="UniProtKB-ARBA"/>
</dbReference>
<evidence type="ECO:0000313" key="3">
    <source>
        <dbReference type="Proteomes" id="UP001152561"/>
    </source>
</evidence>
<dbReference type="InterPro" id="IPR000073">
    <property type="entry name" value="AB_hydrolase_1"/>
</dbReference>
<dbReference type="PANTHER" id="PTHR43689:SF14">
    <property type="entry name" value="LYSOPHOSPHOLIPASE BODYGUARD 4-RELATED"/>
    <property type="match status" value="1"/>
</dbReference>
<proteinExistence type="predicted"/>
<name>A0A9Q1N0J8_9SOLA</name>
<gene>
    <name evidence="2" type="ORF">K7X08_037544</name>
</gene>
<reference evidence="3" key="1">
    <citation type="journal article" date="2023" name="Proc. Natl. Acad. Sci. U.S.A.">
        <title>Genomic and structural basis for evolution of tropane alkaloid biosynthesis.</title>
        <authorList>
            <person name="Wanga Y.-J."/>
            <person name="Taina T."/>
            <person name="Yua J.-Y."/>
            <person name="Lia J."/>
            <person name="Xua B."/>
            <person name="Chenc J."/>
            <person name="D'Auriad J.C."/>
            <person name="Huanga J.-P."/>
            <person name="Huanga S.-X."/>
        </authorList>
    </citation>
    <scope>NUCLEOTIDE SEQUENCE [LARGE SCALE GENOMIC DNA]</scope>
    <source>
        <strain evidence="3">cv. KIB-2019</strain>
    </source>
</reference>
<dbReference type="SUPFAM" id="SSF53474">
    <property type="entry name" value="alpha/beta-Hydrolases"/>
    <property type="match status" value="1"/>
</dbReference>
<dbReference type="AlphaFoldDB" id="A0A9Q1N0J8"/>
<dbReference type="PANTHER" id="PTHR43689">
    <property type="entry name" value="HYDROLASE"/>
    <property type="match status" value="1"/>
</dbReference>
<dbReference type="InterPro" id="IPR029058">
    <property type="entry name" value="AB_hydrolase_fold"/>
</dbReference>
<dbReference type="Gene3D" id="3.40.50.1820">
    <property type="entry name" value="alpha/beta hydrolase"/>
    <property type="match status" value="1"/>
</dbReference>
<keyword evidence="3" id="KW-1185">Reference proteome</keyword>
<accession>A0A9Q1N0J8</accession>
<protein>
    <recommendedName>
        <fullName evidence="1">AB hydrolase-1 domain-containing protein</fullName>
    </recommendedName>
</protein>
<feature type="domain" description="AB hydrolase-1" evidence="1">
    <location>
        <begin position="192"/>
        <end position="237"/>
    </location>
</feature>
<comment type="caution">
    <text evidence="2">The sequence shown here is derived from an EMBL/GenBank/DDBJ whole genome shotgun (WGS) entry which is preliminary data.</text>
</comment>
<dbReference type="EMBL" id="JAJAGQ010000002">
    <property type="protein sequence ID" value="KAJ8570572.1"/>
    <property type="molecule type" value="Genomic_DNA"/>
</dbReference>
<sequence length="244" mass="27236">MDTTICKVISELNQPMTKSGTKEDGSLLKLKFQSSGSFFASAYEGKSVMELGARIAFFTDESAKKAGQLIEMAFIEENEEDKSDTGNEESELSTTLYKRRNVFREMWFCGNVSRRKVNENVRWSDCACEKCVSWMSKIGAELKLHVVNVIKEPDQANLQDFKGKKAENVVFLHGFISSSSLWTETIFPNLSEDANSAIDPFELNSFHIVAHSMGCVVALALAAKYSHKVKSITLIAPEPTFYGN</sequence>
<dbReference type="Pfam" id="PF00561">
    <property type="entry name" value="Abhydrolase_1"/>
    <property type="match status" value="1"/>
</dbReference>
<evidence type="ECO:0000259" key="1">
    <source>
        <dbReference type="Pfam" id="PF00561"/>
    </source>
</evidence>
<dbReference type="Proteomes" id="UP001152561">
    <property type="component" value="Unassembled WGS sequence"/>
</dbReference>